<dbReference type="AlphaFoldDB" id="A0AAV6V0J0"/>
<evidence type="ECO:0000313" key="1">
    <source>
        <dbReference type="EMBL" id="KAG8189608.1"/>
    </source>
</evidence>
<accession>A0AAV6V0J0</accession>
<comment type="caution">
    <text evidence="1">The sequence shown here is derived from an EMBL/GenBank/DDBJ whole genome shotgun (WGS) entry which is preliminary data.</text>
</comment>
<evidence type="ECO:0000313" key="2">
    <source>
        <dbReference type="Proteomes" id="UP000827092"/>
    </source>
</evidence>
<dbReference type="EMBL" id="JAFNEN010000210">
    <property type="protein sequence ID" value="KAG8189608.1"/>
    <property type="molecule type" value="Genomic_DNA"/>
</dbReference>
<sequence>MKASCDSAIGKTEISLTSSRRIINEKLSEKNLFNETGWALPIRKYVKFTEKKCDFCQICNAKKERRLLKGEKTGIKTTPEKALKEMREKRNKDGTKAFLTIEYMTTQQIRSMLSRMAKKGKLVNIDDILEDDDPQEENIEQEEDRNEVRVILQEIIALDLEERF</sequence>
<name>A0AAV6V0J0_9ARAC</name>
<keyword evidence="2" id="KW-1185">Reference proteome</keyword>
<reference evidence="1 2" key="1">
    <citation type="journal article" date="2022" name="Nat. Ecol. Evol.">
        <title>A masculinizing supergene underlies an exaggerated male reproductive morph in a spider.</title>
        <authorList>
            <person name="Hendrickx F."/>
            <person name="De Corte Z."/>
            <person name="Sonet G."/>
            <person name="Van Belleghem S.M."/>
            <person name="Kostlbacher S."/>
            <person name="Vangestel C."/>
        </authorList>
    </citation>
    <scope>NUCLEOTIDE SEQUENCE [LARGE SCALE GENOMIC DNA]</scope>
    <source>
        <strain evidence="1">W744_W776</strain>
    </source>
</reference>
<protein>
    <submittedName>
        <fullName evidence="1">Uncharacterized protein</fullName>
    </submittedName>
</protein>
<dbReference type="Proteomes" id="UP000827092">
    <property type="component" value="Unassembled WGS sequence"/>
</dbReference>
<proteinExistence type="predicted"/>
<gene>
    <name evidence="1" type="ORF">JTE90_018964</name>
</gene>
<organism evidence="1 2">
    <name type="scientific">Oedothorax gibbosus</name>
    <dbReference type="NCBI Taxonomy" id="931172"/>
    <lineage>
        <taxon>Eukaryota</taxon>
        <taxon>Metazoa</taxon>
        <taxon>Ecdysozoa</taxon>
        <taxon>Arthropoda</taxon>
        <taxon>Chelicerata</taxon>
        <taxon>Arachnida</taxon>
        <taxon>Araneae</taxon>
        <taxon>Araneomorphae</taxon>
        <taxon>Entelegynae</taxon>
        <taxon>Araneoidea</taxon>
        <taxon>Linyphiidae</taxon>
        <taxon>Erigoninae</taxon>
        <taxon>Oedothorax</taxon>
    </lineage>
</organism>